<evidence type="ECO:0000313" key="7">
    <source>
        <dbReference type="Proteomes" id="UP000192477"/>
    </source>
</evidence>
<reference evidence="6 7" key="1">
    <citation type="journal article" date="2017" name="BMC Microbiol.">
        <title>Comparative genomics of Enterococcus spp. isolated from bovine feces.</title>
        <authorList>
            <person name="Beukers A.G."/>
            <person name="Zaheer R."/>
            <person name="Goji N."/>
            <person name="Amoako K.K."/>
            <person name="Chaves A.V."/>
            <person name="Ward M.P."/>
            <person name="McAllister T.A."/>
        </authorList>
    </citation>
    <scope>NUCLEOTIDE SEQUENCE [LARGE SCALE GENOMIC DNA]</scope>
    <source>
        <strain evidence="6 7">F1129D 143</strain>
    </source>
</reference>
<dbReference type="PANTHER" id="PTHR43847">
    <property type="entry name" value="BLL3993 PROTEIN"/>
    <property type="match status" value="1"/>
</dbReference>
<feature type="transmembrane region" description="Helical" evidence="5">
    <location>
        <begin position="43"/>
        <end position="63"/>
    </location>
</feature>
<evidence type="ECO:0000256" key="4">
    <source>
        <dbReference type="ARBA" id="ARBA00023136"/>
    </source>
</evidence>
<keyword evidence="2 5" id="KW-0812">Transmembrane</keyword>
<evidence type="ECO:0000256" key="1">
    <source>
        <dbReference type="ARBA" id="ARBA00004141"/>
    </source>
</evidence>
<evidence type="ECO:0000313" key="6">
    <source>
        <dbReference type="EMBL" id="OQO71043.1"/>
    </source>
</evidence>
<protein>
    <recommendedName>
        <fullName evidence="8">Isoprenylcysteine carboxyl methyltransferase</fullName>
    </recommendedName>
</protein>
<feature type="transmembrane region" description="Helical" evidence="5">
    <location>
        <begin position="70"/>
        <end position="90"/>
    </location>
</feature>
<feature type="transmembrane region" description="Helical" evidence="5">
    <location>
        <begin position="131"/>
        <end position="156"/>
    </location>
</feature>
<dbReference type="Gene3D" id="1.20.120.1630">
    <property type="match status" value="1"/>
</dbReference>
<proteinExistence type="predicted"/>
<dbReference type="GO" id="GO:0004671">
    <property type="term" value="F:protein C-terminal S-isoprenylcysteine carboxyl O-methyltransferase activity"/>
    <property type="evidence" value="ECO:0007669"/>
    <property type="project" value="InterPro"/>
</dbReference>
<organism evidence="6 7">
    <name type="scientific">Enterococcus villorum</name>
    <dbReference type="NCBI Taxonomy" id="112904"/>
    <lineage>
        <taxon>Bacteria</taxon>
        <taxon>Bacillati</taxon>
        <taxon>Bacillota</taxon>
        <taxon>Bacilli</taxon>
        <taxon>Lactobacillales</taxon>
        <taxon>Enterococcaceae</taxon>
        <taxon>Enterococcus</taxon>
    </lineage>
</organism>
<evidence type="ECO:0000256" key="2">
    <source>
        <dbReference type="ARBA" id="ARBA00022692"/>
    </source>
</evidence>
<dbReference type="GO" id="GO:0016020">
    <property type="term" value="C:membrane"/>
    <property type="evidence" value="ECO:0007669"/>
    <property type="project" value="UniProtKB-SubCell"/>
</dbReference>
<sequence>MSGILFFLFLVIAIIRLYVLKISNIHAKVLLNTGAVEYGQSTTKWLAILHTLFYFSAFFEGIIRKVTFDLSSFLGFVLIVFSFIMLIWVMRLLGKYWTVKLIFEENHQLNNHWLFTYVKHPNYFLNIIPELLGVSLLFHASTTLEVLIIPYSICLYMRVKKENQLIASISQSA</sequence>
<comment type="caution">
    <text evidence="6">The sequence shown here is derived from an EMBL/GenBank/DDBJ whole genome shotgun (WGS) entry which is preliminary data.</text>
</comment>
<dbReference type="RefSeq" id="WP_081182497.1">
    <property type="nucleotide sequence ID" value="NZ_MJEA01000002.1"/>
</dbReference>
<dbReference type="Proteomes" id="UP000192477">
    <property type="component" value="Unassembled WGS sequence"/>
</dbReference>
<dbReference type="EMBL" id="MJEA01000002">
    <property type="protein sequence ID" value="OQO71043.1"/>
    <property type="molecule type" value="Genomic_DNA"/>
</dbReference>
<comment type="subcellular location">
    <subcellularLocation>
        <location evidence="1">Membrane</location>
        <topology evidence="1">Multi-pass membrane protein</topology>
    </subcellularLocation>
</comment>
<dbReference type="AlphaFoldDB" id="A0A1V8YEL3"/>
<dbReference type="Pfam" id="PF04140">
    <property type="entry name" value="ICMT"/>
    <property type="match status" value="1"/>
</dbReference>
<accession>A0A1V8YEL3</accession>
<evidence type="ECO:0000256" key="3">
    <source>
        <dbReference type="ARBA" id="ARBA00022989"/>
    </source>
</evidence>
<name>A0A1V8YEL3_9ENTE</name>
<keyword evidence="3 5" id="KW-1133">Transmembrane helix</keyword>
<gene>
    <name evidence="6" type="ORF">BH747_03310</name>
</gene>
<dbReference type="InterPro" id="IPR052527">
    <property type="entry name" value="Metal_cation-efflux_comp"/>
</dbReference>
<evidence type="ECO:0000256" key="5">
    <source>
        <dbReference type="SAM" id="Phobius"/>
    </source>
</evidence>
<keyword evidence="4 5" id="KW-0472">Membrane</keyword>
<evidence type="ECO:0008006" key="8">
    <source>
        <dbReference type="Google" id="ProtNLM"/>
    </source>
</evidence>
<dbReference type="OrthoDB" id="5363370at2"/>
<dbReference type="InterPro" id="IPR007269">
    <property type="entry name" value="ICMT_MeTrfase"/>
</dbReference>
<dbReference type="PANTHER" id="PTHR43847:SF1">
    <property type="entry name" value="BLL3993 PROTEIN"/>
    <property type="match status" value="1"/>
</dbReference>